<organism evidence="9 10">
    <name type="scientific">Persicimonas caeni</name>
    <dbReference type="NCBI Taxonomy" id="2292766"/>
    <lineage>
        <taxon>Bacteria</taxon>
        <taxon>Deltaproteobacteria</taxon>
        <taxon>Bradymonadales</taxon>
        <taxon>Bradymonadaceae</taxon>
        <taxon>Persicimonas</taxon>
    </lineage>
</organism>
<evidence type="ECO:0000256" key="4">
    <source>
        <dbReference type="ARBA" id="ARBA00014727"/>
    </source>
</evidence>
<dbReference type="InterPro" id="IPR016105">
    <property type="entry name" value="Pyr-dep_his/arg-deCO2ase_sand"/>
</dbReference>
<dbReference type="Gene3D" id="3.50.20.10">
    <property type="entry name" value="Pyruvoyl-Dependent Histidine Decarboxylase, subunit B"/>
    <property type="match status" value="1"/>
</dbReference>
<dbReference type="Pfam" id="PF01862">
    <property type="entry name" value="PvlArgDC"/>
    <property type="match status" value="1"/>
</dbReference>
<accession>A0A5B8YE18</accession>
<comment type="catalytic activity">
    <reaction evidence="8">
        <text>L-arginine + H(+) = agmatine + CO2</text>
        <dbReference type="Rhea" id="RHEA:17641"/>
        <dbReference type="ChEBI" id="CHEBI:15378"/>
        <dbReference type="ChEBI" id="CHEBI:16526"/>
        <dbReference type="ChEBI" id="CHEBI:32682"/>
        <dbReference type="ChEBI" id="CHEBI:58145"/>
        <dbReference type="EC" id="4.1.1.19"/>
    </reaction>
</comment>
<protein>
    <recommendedName>
        <fullName evidence="4">Pyruvoyl-dependent arginine decarboxylase AaxB</fullName>
        <ecNumber evidence="3">4.1.1.19</ecNumber>
    </recommendedName>
</protein>
<keyword evidence="5" id="KW-0210">Decarboxylase</keyword>
<dbReference type="AlphaFoldDB" id="A0A4Y6PZ32"/>
<evidence type="ECO:0000256" key="5">
    <source>
        <dbReference type="ARBA" id="ARBA00022793"/>
    </source>
</evidence>
<comment type="similarity">
    <text evidence="2">Belongs to the pyruvoyl-dependent arginine decarboxylase family.</text>
</comment>
<dbReference type="EMBL" id="CP041186">
    <property type="protein sequence ID" value="QDG53572.1"/>
    <property type="molecule type" value="Genomic_DNA"/>
</dbReference>
<dbReference type="RefSeq" id="WP_141200026.1">
    <property type="nucleotide sequence ID" value="NZ_CP041186.1"/>
</dbReference>
<evidence type="ECO:0000256" key="2">
    <source>
        <dbReference type="ARBA" id="ARBA00008611"/>
    </source>
</evidence>
<evidence type="ECO:0000256" key="1">
    <source>
        <dbReference type="ARBA" id="ARBA00001928"/>
    </source>
</evidence>
<dbReference type="EC" id="4.1.1.19" evidence="3"/>
<dbReference type="Gene3D" id="3.30.60.30">
    <property type="match status" value="1"/>
</dbReference>
<dbReference type="GO" id="GO:0008792">
    <property type="term" value="F:arginine decarboxylase activity"/>
    <property type="evidence" value="ECO:0007669"/>
    <property type="project" value="UniProtKB-EC"/>
</dbReference>
<keyword evidence="7" id="KW-0670">Pyruvate</keyword>
<comment type="cofactor">
    <cofactor evidence="1">
        <name>pyruvate</name>
        <dbReference type="ChEBI" id="CHEBI:15361"/>
    </cofactor>
</comment>
<gene>
    <name evidence="9" type="ORF">FIV42_23350</name>
</gene>
<accession>A0A4Y6PZ32</accession>
<keyword evidence="6 9" id="KW-0456">Lyase</keyword>
<evidence type="ECO:0000313" key="9">
    <source>
        <dbReference type="EMBL" id="QDG53572.1"/>
    </source>
</evidence>
<dbReference type="OrthoDB" id="9783061at2"/>
<dbReference type="SFLD" id="SFLDF00471">
    <property type="entry name" value="Pyruvoyl-dependent_arginine_de"/>
    <property type="match status" value="1"/>
</dbReference>
<sequence length="164" mass="17731">MIFKQPTHYFIAAGHAEGYSPLNAFDQALLEAGVGDTNLVRMSSILPPSCQRIEPIDLPYGALVPVAYADMVSSNPGEWIAAAVAIGVPADPKLPGLIMEHHGVGRLDEIEAQVREMAVQGMAYRNREIQKVVSIGMEHQVDKHGAAFAGVVLWDESVRGREEG</sequence>
<evidence type="ECO:0000256" key="8">
    <source>
        <dbReference type="ARBA" id="ARBA00049309"/>
    </source>
</evidence>
<evidence type="ECO:0000256" key="7">
    <source>
        <dbReference type="ARBA" id="ARBA00023317"/>
    </source>
</evidence>
<proteinExistence type="inferred from homology"/>
<dbReference type="HAMAP" id="MF_01404">
    <property type="entry name" value="PvlArgDC"/>
    <property type="match status" value="1"/>
</dbReference>
<dbReference type="SUPFAM" id="SSF56271">
    <property type="entry name" value="Pyruvoyl-dependent histidine and arginine decarboxylases"/>
    <property type="match status" value="1"/>
</dbReference>
<dbReference type="InterPro" id="IPR002724">
    <property type="entry name" value="Pyruvoyl-dep_arg_deCO2ase"/>
</dbReference>
<keyword evidence="10" id="KW-1185">Reference proteome</keyword>
<dbReference type="SFLD" id="SFLDS00055">
    <property type="entry name" value="Pyruvoyl-Dependent_Histidine/A"/>
    <property type="match status" value="1"/>
</dbReference>
<dbReference type="GO" id="GO:0006527">
    <property type="term" value="P:L-arginine catabolic process"/>
    <property type="evidence" value="ECO:0007669"/>
    <property type="project" value="InterPro"/>
</dbReference>
<dbReference type="InterPro" id="IPR016104">
    <property type="entry name" value="Pyr-dep_his/arg-deCO2ase"/>
</dbReference>
<evidence type="ECO:0000313" key="10">
    <source>
        <dbReference type="Proteomes" id="UP000315995"/>
    </source>
</evidence>
<reference evidence="9 10" key="1">
    <citation type="submission" date="2019-06" db="EMBL/GenBank/DDBJ databases">
        <title>Persicimonas caeni gen. nov., sp. nov., a predatory bacterium isolated from solar saltern.</title>
        <authorList>
            <person name="Wang S."/>
        </authorList>
    </citation>
    <scope>NUCLEOTIDE SEQUENCE [LARGE SCALE GENOMIC DNA]</scope>
    <source>
        <strain evidence="9 10">YN101</strain>
    </source>
</reference>
<evidence type="ECO:0000256" key="6">
    <source>
        <dbReference type="ARBA" id="ARBA00023239"/>
    </source>
</evidence>
<name>A0A4Y6PZ32_PERCE</name>
<evidence type="ECO:0000256" key="3">
    <source>
        <dbReference type="ARBA" id="ARBA00012426"/>
    </source>
</evidence>
<dbReference type="NCBIfam" id="TIGR00286">
    <property type="entry name" value="pyruvoyl-dependent arginine decarboxylase"/>
    <property type="match status" value="1"/>
</dbReference>
<dbReference type="PANTHER" id="PTHR40438:SF1">
    <property type="entry name" value="PYRUVOYL-DEPENDENT ARGININE DECARBOXYLASE"/>
    <property type="match status" value="1"/>
</dbReference>
<dbReference type="PANTHER" id="PTHR40438">
    <property type="entry name" value="PYRUVOYL-DEPENDENT ARGININE DECARBOXYLASE"/>
    <property type="match status" value="1"/>
</dbReference>
<dbReference type="Proteomes" id="UP000315995">
    <property type="component" value="Chromosome"/>
</dbReference>
<dbReference type="SFLD" id="SFLDG01170">
    <property type="entry name" value="Pyruvoyl-dependent_arginine_de"/>
    <property type="match status" value="1"/>
</dbReference>